<evidence type="ECO:0000256" key="2">
    <source>
        <dbReference type="ARBA" id="ARBA00023015"/>
    </source>
</evidence>
<evidence type="ECO:0000259" key="5">
    <source>
        <dbReference type="PROSITE" id="PS50931"/>
    </source>
</evidence>
<evidence type="ECO:0000256" key="3">
    <source>
        <dbReference type="ARBA" id="ARBA00023125"/>
    </source>
</evidence>
<feature type="domain" description="HTH lysR-type" evidence="5">
    <location>
        <begin position="1"/>
        <end position="58"/>
    </location>
</feature>
<dbReference type="GO" id="GO:0000976">
    <property type="term" value="F:transcription cis-regulatory region binding"/>
    <property type="evidence" value="ECO:0007669"/>
    <property type="project" value="TreeGrafter"/>
</dbReference>
<dbReference type="InterPro" id="IPR036388">
    <property type="entry name" value="WH-like_DNA-bd_sf"/>
</dbReference>
<dbReference type="GO" id="GO:0003700">
    <property type="term" value="F:DNA-binding transcription factor activity"/>
    <property type="evidence" value="ECO:0007669"/>
    <property type="project" value="InterPro"/>
</dbReference>
<dbReference type="Gene3D" id="1.10.10.10">
    <property type="entry name" value="Winged helix-like DNA-binding domain superfamily/Winged helix DNA-binding domain"/>
    <property type="match status" value="1"/>
</dbReference>
<dbReference type="EMBL" id="CP026118">
    <property type="protein sequence ID" value="QAS51424.1"/>
    <property type="molecule type" value="Genomic_DNA"/>
</dbReference>
<keyword evidence="2" id="KW-0805">Transcription regulation</keyword>
<dbReference type="PRINTS" id="PR00039">
    <property type="entry name" value="HTHLYSR"/>
</dbReference>
<dbReference type="CDD" id="cd05466">
    <property type="entry name" value="PBP2_LTTR_substrate"/>
    <property type="match status" value="1"/>
</dbReference>
<evidence type="ECO:0000313" key="7">
    <source>
        <dbReference type="Proteomes" id="UP000287756"/>
    </source>
</evidence>
<dbReference type="KEGG" id="hli:HLI_03910"/>
<dbReference type="PROSITE" id="PS50931">
    <property type="entry name" value="HTH_LYSR"/>
    <property type="match status" value="1"/>
</dbReference>
<dbReference type="SUPFAM" id="SSF46785">
    <property type="entry name" value="Winged helix' DNA-binding domain"/>
    <property type="match status" value="1"/>
</dbReference>
<dbReference type="SUPFAM" id="SSF53850">
    <property type="entry name" value="Periplasmic binding protein-like II"/>
    <property type="match status" value="1"/>
</dbReference>
<dbReference type="AlphaFoldDB" id="A0A410M9L2"/>
<name>A0A410M9L2_9BACI</name>
<keyword evidence="4" id="KW-0804">Transcription</keyword>
<evidence type="ECO:0000256" key="4">
    <source>
        <dbReference type="ARBA" id="ARBA00023163"/>
    </source>
</evidence>
<dbReference type="Gene3D" id="3.40.190.290">
    <property type="match status" value="1"/>
</dbReference>
<dbReference type="RefSeq" id="WP_128523183.1">
    <property type="nucleotide sequence ID" value="NZ_CP026118.1"/>
</dbReference>
<sequence>METKQLLTFKTAAENLNFTKTAKILKFAQSSVTAQIKALEKELDTPLFERLGKRLYLTESGRQFKKYADQMLALTEEAQMMTRGLEEPTGTLVIGAQESQCTYRLPPILRAFKEQFPQVKLVFKPVHSNEKAKEQLLDGTLDIAFIMDVLKPIPFLTIDTLVEDPLKLVVSMDHPFPANSVVNPNDLEGETLLLTETGCSYRTILENTLNNAEIFPANKFEFLSVEAIKQCVIADLGVAILPEMVVEKDIKEDRMKALIWTASTSSLYTQIAWHKDKFMTAPLEAFVSLTKKTLITT</sequence>
<gene>
    <name evidence="6" type="ORF">HLI_03910</name>
</gene>
<dbReference type="PANTHER" id="PTHR30126:SF100">
    <property type="entry name" value="LYSR-FAMILY TRANSCRIPTIONAL REGULATOR"/>
    <property type="match status" value="1"/>
</dbReference>
<evidence type="ECO:0000256" key="1">
    <source>
        <dbReference type="ARBA" id="ARBA00009437"/>
    </source>
</evidence>
<organism evidence="6 7">
    <name type="scientific">Halobacillus litoralis</name>
    <dbReference type="NCBI Taxonomy" id="45668"/>
    <lineage>
        <taxon>Bacteria</taxon>
        <taxon>Bacillati</taxon>
        <taxon>Bacillota</taxon>
        <taxon>Bacilli</taxon>
        <taxon>Bacillales</taxon>
        <taxon>Bacillaceae</taxon>
        <taxon>Halobacillus</taxon>
    </lineage>
</organism>
<reference evidence="6 7" key="1">
    <citation type="submission" date="2018-01" db="EMBL/GenBank/DDBJ databases">
        <title>The whole genome sequencing and assembly of Halobacillus litoralis ERB031 strain.</title>
        <authorList>
            <person name="Lee S.-J."/>
            <person name="Park M.-K."/>
            <person name="Kim J.-Y."/>
            <person name="Lee Y.-J."/>
            <person name="Yi H."/>
            <person name="Bahn Y.-S."/>
            <person name="Kim J.F."/>
            <person name="Lee D.-W."/>
        </authorList>
    </citation>
    <scope>NUCLEOTIDE SEQUENCE [LARGE SCALE GENOMIC DNA]</scope>
    <source>
        <strain evidence="6 7">ERB 031</strain>
    </source>
</reference>
<dbReference type="InterPro" id="IPR000847">
    <property type="entry name" value="LysR_HTH_N"/>
</dbReference>
<dbReference type="Pfam" id="PF03466">
    <property type="entry name" value="LysR_substrate"/>
    <property type="match status" value="1"/>
</dbReference>
<dbReference type="OrthoDB" id="9803735at2"/>
<dbReference type="InterPro" id="IPR005119">
    <property type="entry name" value="LysR_subst-bd"/>
</dbReference>
<dbReference type="Proteomes" id="UP000287756">
    <property type="component" value="Chromosome"/>
</dbReference>
<dbReference type="Pfam" id="PF00126">
    <property type="entry name" value="HTH_1"/>
    <property type="match status" value="1"/>
</dbReference>
<comment type="similarity">
    <text evidence="1">Belongs to the LysR transcriptional regulatory family.</text>
</comment>
<keyword evidence="3" id="KW-0238">DNA-binding</keyword>
<accession>A0A410M9L2</accession>
<dbReference type="PANTHER" id="PTHR30126">
    <property type="entry name" value="HTH-TYPE TRANSCRIPTIONAL REGULATOR"/>
    <property type="match status" value="1"/>
</dbReference>
<dbReference type="InterPro" id="IPR036390">
    <property type="entry name" value="WH_DNA-bd_sf"/>
</dbReference>
<evidence type="ECO:0000313" key="6">
    <source>
        <dbReference type="EMBL" id="QAS51424.1"/>
    </source>
</evidence>
<protein>
    <submittedName>
        <fullName evidence="6">LysR family transcriptional regulator</fullName>
    </submittedName>
</protein>
<proteinExistence type="inferred from homology"/>